<dbReference type="PROSITE" id="PS50110">
    <property type="entry name" value="RESPONSE_REGULATORY"/>
    <property type="match status" value="1"/>
</dbReference>
<organism evidence="9 10">
    <name type="scientific">Desulfobacula toluolica (strain DSM 7467 / Tol2)</name>
    <dbReference type="NCBI Taxonomy" id="651182"/>
    <lineage>
        <taxon>Bacteria</taxon>
        <taxon>Pseudomonadati</taxon>
        <taxon>Thermodesulfobacteriota</taxon>
        <taxon>Desulfobacteria</taxon>
        <taxon>Desulfobacterales</taxon>
        <taxon>Desulfobacteraceae</taxon>
        <taxon>Desulfobacula</taxon>
    </lineage>
</organism>
<dbReference type="PROSITE" id="PS00675">
    <property type="entry name" value="SIGMA54_INTERACT_1"/>
    <property type="match status" value="1"/>
</dbReference>
<evidence type="ECO:0000256" key="5">
    <source>
        <dbReference type="ARBA" id="ARBA00023163"/>
    </source>
</evidence>
<dbReference type="GO" id="GO:0000160">
    <property type="term" value="P:phosphorelay signal transduction system"/>
    <property type="evidence" value="ECO:0007669"/>
    <property type="project" value="InterPro"/>
</dbReference>
<dbReference type="FunFam" id="3.40.50.300:FF:000006">
    <property type="entry name" value="DNA-binding transcriptional regulator NtrC"/>
    <property type="match status" value="1"/>
</dbReference>
<dbReference type="PROSITE" id="PS00676">
    <property type="entry name" value="SIGMA54_INTERACT_2"/>
    <property type="match status" value="1"/>
</dbReference>
<dbReference type="AlphaFoldDB" id="K0NM35"/>
<dbReference type="InterPro" id="IPR025944">
    <property type="entry name" value="Sigma_54_int_dom_CS"/>
</dbReference>
<keyword evidence="5" id="KW-0804">Transcription</keyword>
<dbReference type="InterPro" id="IPR002078">
    <property type="entry name" value="Sigma_54_int"/>
</dbReference>
<dbReference type="Proteomes" id="UP000007347">
    <property type="component" value="Chromosome"/>
</dbReference>
<evidence type="ECO:0000256" key="3">
    <source>
        <dbReference type="ARBA" id="ARBA00023015"/>
    </source>
</evidence>
<dbReference type="Gene3D" id="3.40.50.2300">
    <property type="match status" value="1"/>
</dbReference>
<dbReference type="HOGENOM" id="CLU_000445_0_3_7"/>
<dbReference type="InterPro" id="IPR025943">
    <property type="entry name" value="Sigma_54_int_dom_ATP-bd_2"/>
</dbReference>
<evidence type="ECO:0000259" key="8">
    <source>
        <dbReference type="PROSITE" id="PS50110"/>
    </source>
</evidence>
<dbReference type="InterPro" id="IPR001789">
    <property type="entry name" value="Sig_transdc_resp-reg_receiver"/>
</dbReference>
<dbReference type="CDD" id="cd00156">
    <property type="entry name" value="REC"/>
    <property type="match status" value="1"/>
</dbReference>
<dbReference type="GO" id="GO:0003677">
    <property type="term" value="F:DNA binding"/>
    <property type="evidence" value="ECO:0007669"/>
    <property type="project" value="UniProtKB-KW"/>
</dbReference>
<dbReference type="PANTHER" id="PTHR32071">
    <property type="entry name" value="TRANSCRIPTIONAL REGULATORY PROTEIN"/>
    <property type="match status" value="1"/>
</dbReference>
<keyword evidence="1" id="KW-0547">Nucleotide-binding</keyword>
<keyword evidence="4" id="KW-0238">DNA-binding</keyword>
<keyword evidence="2" id="KW-0067">ATP-binding</keyword>
<dbReference type="InterPro" id="IPR011006">
    <property type="entry name" value="CheY-like_superfamily"/>
</dbReference>
<dbReference type="RefSeq" id="WP_014958287.1">
    <property type="nucleotide sequence ID" value="NC_018645.1"/>
</dbReference>
<dbReference type="GO" id="GO:0005524">
    <property type="term" value="F:ATP binding"/>
    <property type="evidence" value="ECO:0007669"/>
    <property type="project" value="UniProtKB-KW"/>
</dbReference>
<dbReference type="GO" id="GO:0006355">
    <property type="term" value="P:regulation of DNA-templated transcription"/>
    <property type="evidence" value="ECO:0007669"/>
    <property type="project" value="InterPro"/>
</dbReference>
<dbReference type="PATRIC" id="fig|651182.5.peg.3459"/>
<dbReference type="SUPFAM" id="SSF52172">
    <property type="entry name" value="CheY-like"/>
    <property type="match status" value="1"/>
</dbReference>
<dbReference type="SMART" id="SM00448">
    <property type="entry name" value="REC"/>
    <property type="match status" value="1"/>
</dbReference>
<dbReference type="Gene3D" id="3.40.50.300">
    <property type="entry name" value="P-loop containing nucleotide triphosphate hydrolases"/>
    <property type="match status" value="1"/>
</dbReference>
<dbReference type="PANTHER" id="PTHR32071:SF113">
    <property type="entry name" value="ALGINATE BIOSYNTHESIS TRANSCRIPTIONAL REGULATORY PROTEIN ALGB"/>
    <property type="match status" value="1"/>
</dbReference>
<dbReference type="CDD" id="cd00009">
    <property type="entry name" value="AAA"/>
    <property type="match status" value="1"/>
</dbReference>
<evidence type="ECO:0000256" key="1">
    <source>
        <dbReference type="ARBA" id="ARBA00022741"/>
    </source>
</evidence>
<dbReference type="OrthoDB" id="236556at2"/>
<dbReference type="SUPFAM" id="SSF52540">
    <property type="entry name" value="P-loop containing nucleoside triphosphate hydrolases"/>
    <property type="match status" value="1"/>
</dbReference>
<name>K0NM35_DESTT</name>
<keyword evidence="10" id="KW-1185">Reference proteome</keyword>
<dbReference type="Gene3D" id="1.10.10.60">
    <property type="entry name" value="Homeodomain-like"/>
    <property type="match status" value="1"/>
</dbReference>
<evidence type="ECO:0000256" key="4">
    <source>
        <dbReference type="ARBA" id="ARBA00023125"/>
    </source>
</evidence>
<dbReference type="SUPFAM" id="SSF46689">
    <property type="entry name" value="Homeodomain-like"/>
    <property type="match status" value="1"/>
</dbReference>
<dbReference type="InterPro" id="IPR027417">
    <property type="entry name" value="P-loop_NTPase"/>
</dbReference>
<keyword evidence="6" id="KW-0597">Phosphoprotein</keyword>
<dbReference type="InterPro" id="IPR058031">
    <property type="entry name" value="AAA_lid_NorR"/>
</dbReference>
<feature type="domain" description="Response regulatory" evidence="8">
    <location>
        <begin position="3"/>
        <end position="117"/>
    </location>
</feature>
<dbReference type="Pfam" id="PF00158">
    <property type="entry name" value="Sigma54_activat"/>
    <property type="match status" value="1"/>
</dbReference>
<evidence type="ECO:0000313" key="10">
    <source>
        <dbReference type="Proteomes" id="UP000007347"/>
    </source>
</evidence>
<feature type="modified residue" description="4-aspartylphosphate" evidence="6">
    <location>
        <position position="52"/>
    </location>
</feature>
<feature type="domain" description="Sigma-54 factor interaction" evidence="7">
    <location>
        <begin position="137"/>
        <end position="365"/>
    </location>
</feature>
<dbReference type="STRING" id="651182.TOL2_C29180"/>
<evidence type="ECO:0000256" key="2">
    <source>
        <dbReference type="ARBA" id="ARBA00022840"/>
    </source>
</evidence>
<accession>K0NM35</accession>
<dbReference type="EMBL" id="FO203503">
    <property type="protein sequence ID" value="CCK81078.1"/>
    <property type="molecule type" value="Genomic_DNA"/>
</dbReference>
<dbReference type="InterPro" id="IPR025662">
    <property type="entry name" value="Sigma_54_int_dom_ATP-bd_1"/>
</dbReference>
<keyword evidence="3" id="KW-0805">Transcription regulation</keyword>
<sequence>MPNVLIIDDDEQICKLLSKVFNRMGYSASYQLTLKEGLDKIISEYIDIVFLDVNLPDGNGLDAIEIIKQRPLAPEIIIITADEDIDGAELAMRSNAWDYISKRESHRDFKFALERALEYRRQKQAKSPEKQINCAAIIGKSRLISNCLDKISTAAHNDLPVLITGETGTGKELFSRAIHDNSKRFHEEFVVVDCASLPEHLVENTLFGHAKGAFTGADSDKTGLMEMADKGTLFLDEVGELPLDVQKKFLRVLQEKIFRPIGSKKEVKSDFRLICATHRDIADMVKQNKFREDLFFRLFSMNIHLPPLKDRKEDIIILAQHHLNSKKDLSGKNCTMSREFLEELKLYEWPGNVRELLNTIDLVFSEAGDGTTLFPHHLPENIRAVNIRNKIKAQNKANTHTPPFFPNKKKIGSIPKLKDHIENTKHAYIQNLILVTQGNIKETCRISGLSRGHIYRLLQQYNIKGV</sequence>
<dbReference type="KEGG" id="dto:TOL2_C29180"/>
<evidence type="ECO:0000313" key="9">
    <source>
        <dbReference type="EMBL" id="CCK81078.1"/>
    </source>
</evidence>
<dbReference type="InterPro" id="IPR009057">
    <property type="entry name" value="Homeodomain-like_sf"/>
</dbReference>
<evidence type="ECO:0000256" key="6">
    <source>
        <dbReference type="PROSITE-ProRule" id="PRU00169"/>
    </source>
</evidence>
<dbReference type="SMART" id="SM00382">
    <property type="entry name" value="AAA"/>
    <property type="match status" value="1"/>
</dbReference>
<protein>
    <submittedName>
        <fullName evidence="9">Two component system response regulator, sigma54-specific</fullName>
    </submittedName>
</protein>
<dbReference type="Gene3D" id="1.10.8.60">
    <property type="match status" value="1"/>
</dbReference>
<dbReference type="PROSITE" id="PS00688">
    <property type="entry name" value="SIGMA54_INTERACT_3"/>
    <property type="match status" value="1"/>
</dbReference>
<dbReference type="Pfam" id="PF25601">
    <property type="entry name" value="AAA_lid_14"/>
    <property type="match status" value="1"/>
</dbReference>
<dbReference type="InterPro" id="IPR003593">
    <property type="entry name" value="AAA+_ATPase"/>
</dbReference>
<dbReference type="Pfam" id="PF00072">
    <property type="entry name" value="Response_reg"/>
    <property type="match status" value="1"/>
</dbReference>
<dbReference type="PROSITE" id="PS50045">
    <property type="entry name" value="SIGMA54_INTERACT_4"/>
    <property type="match status" value="1"/>
</dbReference>
<reference evidence="9 10" key="1">
    <citation type="journal article" date="2013" name="Environ. Microbiol.">
        <title>Complete genome, catabolic sub-proteomes and key-metabolites of Desulfobacula toluolica Tol2, a marine, aromatic compound-degrading, sulfate-reducing bacterium.</title>
        <authorList>
            <person name="Wohlbrand L."/>
            <person name="Jacob J.H."/>
            <person name="Kube M."/>
            <person name="Mussmann M."/>
            <person name="Jarling R."/>
            <person name="Beck A."/>
            <person name="Amann R."/>
            <person name="Wilkes H."/>
            <person name="Reinhardt R."/>
            <person name="Rabus R."/>
        </authorList>
    </citation>
    <scope>NUCLEOTIDE SEQUENCE [LARGE SCALE GENOMIC DNA]</scope>
    <source>
        <strain evidence="10">DSM 7467 / Tol2</strain>
    </source>
</reference>
<proteinExistence type="predicted"/>
<evidence type="ECO:0000259" key="7">
    <source>
        <dbReference type="PROSITE" id="PS50045"/>
    </source>
</evidence>
<gene>
    <name evidence="9" type="ordered locus">TOL2_C29180</name>
</gene>